<keyword evidence="3" id="KW-0862">Zinc</keyword>
<evidence type="ECO:0000256" key="1">
    <source>
        <dbReference type="ARBA" id="ARBA00022723"/>
    </source>
</evidence>
<dbReference type="PROSITE" id="PS00028">
    <property type="entry name" value="ZINC_FINGER_C2H2_1"/>
    <property type="match status" value="1"/>
</dbReference>
<dbReference type="STRING" id="599839.J4HTD8"/>
<reference evidence="6 7" key="1">
    <citation type="journal article" date="2012" name="Appl. Environ. Microbiol.">
        <title>Short-read sequencing for genomic analysis of the brown rot fungus Fibroporia radiculosa.</title>
        <authorList>
            <person name="Tang J.D."/>
            <person name="Perkins A.D."/>
            <person name="Sonstegard T.S."/>
            <person name="Schroeder S.G."/>
            <person name="Burgess S.C."/>
            <person name="Diehl S.V."/>
        </authorList>
    </citation>
    <scope>NUCLEOTIDE SEQUENCE [LARGE SCALE GENOMIC DNA]</scope>
    <source>
        <strain evidence="6 7">TFFH 294</strain>
    </source>
</reference>
<dbReference type="GeneID" id="24094353"/>
<feature type="domain" description="C2H2-type" evidence="5">
    <location>
        <begin position="508"/>
        <end position="535"/>
    </location>
</feature>
<evidence type="ECO:0000313" key="7">
    <source>
        <dbReference type="Proteomes" id="UP000006352"/>
    </source>
</evidence>
<name>J4HTD8_9APHY</name>
<dbReference type="Gene3D" id="3.30.160.60">
    <property type="entry name" value="Classic Zinc Finger"/>
    <property type="match status" value="2"/>
</dbReference>
<dbReference type="Proteomes" id="UP000006352">
    <property type="component" value="Unassembled WGS sequence"/>
</dbReference>
<evidence type="ECO:0000256" key="4">
    <source>
        <dbReference type="PROSITE-ProRule" id="PRU00042"/>
    </source>
</evidence>
<dbReference type="InterPro" id="IPR013087">
    <property type="entry name" value="Znf_C2H2_type"/>
</dbReference>
<feature type="domain" description="C2H2-type" evidence="5">
    <location>
        <begin position="478"/>
        <end position="507"/>
    </location>
</feature>
<keyword evidence="7" id="KW-1185">Reference proteome</keyword>
<gene>
    <name evidence="6" type="ORF">FIBRA_01460</name>
</gene>
<protein>
    <recommendedName>
        <fullName evidence="5">C2H2-type domain-containing protein</fullName>
    </recommendedName>
</protein>
<evidence type="ECO:0000256" key="3">
    <source>
        <dbReference type="ARBA" id="ARBA00022833"/>
    </source>
</evidence>
<evidence type="ECO:0000259" key="5">
    <source>
        <dbReference type="PROSITE" id="PS50157"/>
    </source>
</evidence>
<keyword evidence="2 4" id="KW-0863">Zinc-finger</keyword>
<dbReference type="SUPFAM" id="SSF57667">
    <property type="entry name" value="beta-beta-alpha zinc fingers"/>
    <property type="match status" value="1"/>
</dbReference>
<dbReference type="EMBL" id="HE796932">
    <property type="protein sequence ID" value="CCL99442.1"/>
    <property type="molecule type" value="Genomic_DNA"/>
</dbReference>
<proteinExistence type="predicted"/>
<dbReference type="RefSeq" id="XP_012178725.1">
    <property type="nucleotide sequence ID" value="XM_012323335.1"/>
</dbReference>
<dbReference type="AlphaFoldDB" id="J4HTD8"/>
<accession>J4HTD8</accession>
<keyword evidence="1" id="KW-0479">Metal-binding</keyword>
<dbReference type="InParanoid" id="J4HTD8"/>
<dbReference type="InterPro" id="IPR036236">
    <property type="entry name" value="Znf_C2H2_sf"/>
</dbReference>
<dbReference type="HOGENOM" id="CLU_033079_0_0_1"/>
<dbReference type="GO" id="GO:0008270">
    <property type="term" value="F:zinc ion binding"/>
    <property type="evidence" value="ECO:0007669"/>
    <property type="project" value="UniProtKB-KW"/>
</dbReference>
<dbReference type="PANTHER" id="PTHR23235">
    <property type="entry name" value="KRUEPPEL-LIKE TRANSCRIPTION FACTOR"/>
    <property type="match status" value="1"/>
</dbReference>
<dbReference type="SMART" id="SM00355">
    <property type="entry name" value="ZnF_C2H2"/>
    <property type="match status" value="3"/>
</dbReference>
<evidence type="ECO:0000313" key="6">
    <source>
        <dbReference type="EMBL" id="CCL99442.1"/>
    </source>
</evidence>
<dbReference type="PROSITE" id="PS50157">
    <property type="entry name" value="ZINC_FINGER_C2H2_2"/>
    <property type="match status" value="2"/>
</dbReference>
<evidence type="ECO:0000256" key="2">
    <source>
        <dbReference type="ARBA" id="ARBA00022771"/>
    </source>
</evidence>
<dbReference type="OrthoDB" id="8117402at2759"/>
<organism evidence="6 7">
    <name type="scientific">Fibroporia radiculosa</name>
    <dbReference type="NCBI Taxonomy" id="599839"/>
    <lineage>
        <taxon>Eukaryota</taxon>
        <taxon>Fungi</taxon>
        <taxon>Dikarya</taxon>
        <taxon>Basidiomycota</taxon>
        <taxon>Agaricomycotina</taxon>
        <taxon>Agaricomycetes</taxon>
        <taxon>Polyporales</taxon>
        <taxon>Fibroporiaceae</taxon>
        <taxon>Fibroporia</taxon>
    </lineage>
</organism>
<sequence length="587" mass="64588">MKRSYDYSFVKETDDITSTINPHSISQYIATQATHPSIGHYPTVPANPLLGQYGILGSAFELRVPLLAGAVGFNPDFQSNTALLHANLQPRVSGPHLPSEPIGSCSRPSGLGILYEYPSSDAAHISPCPAEHQASQSKPSCSGLLGASLDTLSLHDICHVDSSPVPTSAIDITDSSLAYGLDPFSQYSSQTFTSHRFTHSSSIASLCYPSGSDSSLTDGLDWMAAKREPQSFLEFRTPPLQSRDSLEFLSQPLVGIFADINMRELAVKLEAPEAGVNPADIMGELASVKLEQVDHDDSSGSSVQESPVIDHLSENRYDADVAFPDDAINTIVSVLTASKREVDAMELIASQSEPVLGESDVFDHTFPVRTALTAPNVISTSVPLISPTLPILQPPGRSPLTDTYSTNLRLDTCLVVTASSFVKQQSPVLNAHLGIELDDLRRRADDFRRNNPGIDIDKTWLQAYAGRLSQRGELLEDYRCYVVGCAQRNKRRDHILVHVGSHVEHRPFQCVHCGMRFLRKNECKRHESSHGGRKPFQCPICAPIQDRSFVRQDLLKRHMRVTHGVQSESAVDRRKKIKLTAEEEYWP</sequence>